<protein>
    <submittedName>
        <fullName evidence="1">Uncharacterized protein</fullName>
    </submittedName>
</protein>
<organism evidence="1 2">
    <name type="scientific">Trametes sanguinea</name>
    <dbReference type="NCBI Taxonomy" id="158606"/>
    <lineage>
        <taxon>Eukaryota</taxon>
        <taxon>Fungi</taxon>
        <taxon>Dikarya</taxon>
        <taxon>Basidiomycota</taxon>
        <taxon>Agaricomycotina</taxon>
        <taxon>Agaricomycetes</taxon>
        <taxon>Polyporales</taxon>
        <taxon>Polyporaceae</taxon>
        <taxon>Trametes</taxon>
    </lineage>
</organism>
<accession>A0ACC1Q2Q2</accession>
<comment type="caution">
    <text evidence="1">The sequence shown here is derived from an EMBL/GenBank/DDBJ whole genome shotgun (WGS) entry which is preliminary data.</text>
</comment>
<evidence type="ECO:0000313" key="1">
    <source>
        <dbReference type="EMBL" id="KAJ3006665.1"/>
    </source>
</evidence>
<proteinExistence type="predicted"/>
<gene>
    <name evidence="1" type="ORF">NUW54_g3848</name>
</gene>
<dbReference type="EMBL" id="JANSHE010000833">
    <property type="protein sequence ID" value="KAJ3006665.1"/>
    <property type="molecule type" value="Genomic_DNA"/>
</dbReference>
<reference evidence="1" key="1">
    <citation type="submission" date="2022-08" db="EMBL/GenBank/DDBJ databases">
        <title>Genome Sequence of Pycnoporus sanguineus.</title>
        <authorList>
            <person name="Buettner E."/>
        </authorList>
    </citation>
    <scope>NUCLEOTIDE SEQUENCE</scope>
    <source>
        <strain evidence="1">CG-C14</strain>
    </source>
</reference>
<sequence>MEARLVQRGAPLAFRPSLRAPPAAPAAPRLSLGIAEKAIREVTGEKGGLSIKGASSRGNVVQVSGLARGTTAADVEAIFKRCGPITTAVLHASTPDPVVRLTYKTPHGVLRDSRLALRKEANITRLANKPAHTAPIQHMNPGAVRPLNLGLRDMGLKIRCRERSGCSS</sequence>
<keyword evidence="2" id="KW-1185">Reference proteome</keyword>
<dbReference type="Proteomes" id="UP001144978">
    <property type="component" value="Unassembled WGS sequence"/>
</dbReference>
<evidence type="ECO:0000313" key="2">
    <source>
        <dbReference type="Proteomes" id="UP001144978"/>
    </source>
</evidence>
<name>A0ACC1Q2Q2_9APHY</name>